<name>A0A2S1LJK5_9FLAO</name>
<feature type="domain" description="HTH cro/C1-type" evidence="1">
    <location>
        <begin position="15"/>
        <end position="68"/>
    </location>
</feature>
<dbReference type="SMART" id="SM00530">
    <property type="entry name" value="HTH_XRE"/>
    <property type="match status" value="1"/>
</dbReference>
<dbReference type="GO" id="GO:0003677">
    <property type="term" value="F:DNA binding"/>
    <property type="evidence" value="ECO:0007669"/>
    <property type="project" value="InterPro"/>
</dbReference>
<keyword evidence="3" id="KW-1185">Reference proteome</keyword>
<reference evidence="2 3" key="1">
    <citation type="submission" date="2017-04" db="EMBL/GenBank/DDBJ databases">
        <title>Complete genome sequence of Flavobacterium kingsejong AJ004.</title>
        <authorList>
            <person name="Lee P.C."/>
        </authorList>
    </citation>
    <scope>NUCLEOTIDE SEQUENCE [LARGE SCALE GENOMIC DNA]</scope>
    <source>
        <strain evidence="2 3">AJ004</strain>
    </source>
</reference>
<dbReference type="InterPro" id="IPR001387">
    <property type="entry name" value="Cro/C1-type_HTH"/>
</dbReference>
<accession>A0A2S1LJK5</accession>
<protein>
    <submittedName>
        <fullName evidence="2">Transcriptional regulator</fullName>
    </submittedName>
</protein>
<proteinExistence type="predicted"/>
<dbReference type="AlphaFoldDB" id="A0A2S1LJK5"/>
<dbReference type="Gene3D" id="1.10.260.40">
    <property type="entry name" value="lambda repressor-like DNA-binding domains"/>
    <property type="match status" value="1"/>
</dbReference>
<dbReference type="RefSeq" id="WP_108735583.1">
    <property type="nucleotide sequence ID" value="NZ_CP020919.1"/>
</dbReference>
<dbReference type="Proteomes" id="UP000244677">
    <property type="component" value="Chromosome"/>
</dbReference>
<organism evidence="2 3">
    <name type="scientific">Flavobacterium kingsejongi</name>
    <dbReference type="NCBI Taxonomy" id="1678728"/>
    <lineage>
        <taxon>Bacteria</taxon>
        <taxon>Pseudomonadati</taxon>
        <taxon>Bacteroidota</taxon>
        <taxon>Flavobacteriia</taxon>
        <taxon>Flavobacteriales</taxon>
        <taxon>Flavobacteriaceae</taxon>
        <taxon>Flavobacterium</taxon>
    </lineage>
</organism>
<dbReference type="OrthoDB" id="1442960at2"/>
<evidence type="ECO:0000259" key="1">
    <source>
        <dbReference type="PROSITE" id="PS50943"/>
    </source>
</evidence>
<evidence type="ECO:0000313" key="3">
    <source>
        <dbReference type="Proteomes" id="UP000244677"/>
    </source>
</evidence>
<dbReference type="InterPro" id="IPR010982">
    <property type="entry name" value="Lambda_DNA-bd_dom_sf"/>
</dbReference>
<dbReference type="EMBL" id="CP020919">
    <property type="protein sequence ID" value="AWG23917.1"/>
    <property type="molecule type" value="Genomic_DNA"/>
</dbReference>
<dbReference type="CDD" id="cd00093">
    <property type="entry name" value="HTH_XRE"/>
    <property type="match status" value="1"/>
</dbReference>
<gene>
    <name evidence="2" type="ORF">FK004_01105</name>
</gene>
<dbReference type="PROSITE" id="PS50943">
    <property type="entry name" value="HTH_CROC1"/>
    <property type="match status" value="1"/>
</dbReference>
<dbReference type="Pfam" id="PF01381">
    <property type="entry name" value="HTH_3"/>
    <property type="match status" value="1"/>
</dbReference>
<dbReference type="KEGG" id="fki:FK004_01105"/>
<sequence>MTNPVTPPHYIGRKISRIREMRGINQDTLAIKLGTSQQSVSRMEQSEEIDEEKLVEIAKILGVTPEAIKNYSEEAAINYFNDIHDNTVTGGSSNAWNIGTANNSTFNPLEKLIEMVDENKKLYERLLQSEQDKIAYLEQLLKNK</sequence>
<dbReference type="SUPFAM" id="SSF47413">
    <property type="entry name" value="lambda repressor-like DNA-binding domains"/>
    <property type="match status" value="1"/>
</dbReference>
<evidence type="ECO:0000313" key="2">
    <source>
        <dbReference type="EMBL" id="AWG23917.1"/>
    </source>
</evidence>